<dbReference type="Proteomes" id="UP000295398">
    <property type="component" value="Segment"/>
</dbReference>
<keyword evidence="2" id="KW-1185">Reference proteome</keyword>
<gene>
    <name evidence="1" type="ORF">DERBICUS_162</name>
</gene>
<proteinExistence type="predicted"/>
<reference evidence="1 2" key="1">
    <citation type="submission" date="2019-02" db="EMBL/GenBank/DDBJ databases">
        <authorList>
            <person name="Webb C.J."/>
            <person name="Sharma R."/>
            <person name="Berg J.A."/>
            <person name="Payne A.M."/>
            <person name="Fajardo C.P."/>
            <person name="Breakwell D.P."/>
            <person name="Hope S."/>
            <person name="Grose J.H."/>
        </authorList>
    </citation>
    <scope>NUCLEOTIDE SEQUENCE [LARGE SCALE GENOMIC DNA]</scope>
</reference>
<dbReference type="EMBL" id="MK514282">
    <property type="protein sequence ID" value="QBP07588.1"/>
    <property type="molecule type" value="Genomic_DNA"/>
</dbReference>
<sequence length="132" mass="14186">MTLMRELRDCLWPQDLLWTIRLQPKHLTQTIWVACHPGTFAVTVAVAGHVRLGAPMVARVVPVTVPVVVLVRVQAVALGPVPAPAWVVVVVLVPHRALADVVTGALALVLVPVRAVLPVPVRCKESDHGCIT</sequence>
<accession>A0A482IFT5</accession>
<organism evidence="1 2">
    <name type="scientific">Erwinia phage Derbicus</name>
    <dbReference type="NCBI Taxonomy" id="2530027"/>
    <lineage>
        <taxon>Viruses</taxon>
        <taxon>Duplodnaviria</taxon>
        <taxon>Heunggongvirae</taxon>
        <taxon>Uroviricota</taxon>
        <taxon>Caudoviricetes</taxon>
        <taxon>Chimalliviridae</taxon>
        <taxon>Derbicusvirus</taxon>
        <taxon>Derbicusvirus derbicus</taxon>
    </lineage>
</organism>
<name>A0A482IFT5_9CAUD</name>
<evidence type="ECO:0000313" key="2">
    <source>
        <dbReference type="Proteomes" id="UP000295398"/>
    </source>
</evidence>
<evidence type="ECO:0000313" key="1">
    <source>
        <dbReference type="EMBL" id="QBP07588.1"/>
    </source>
</evidence>
<protein>
    <submittedName>
        <fullName evidence="1">Uncharacterized protein</fullName>
    </submittedName>
</protein>